<evidence type="ECO:0000259" key="6">
    <source>
        <dbReference type="SMART" id="SM00752"/>
    </source>
</evidence>
<feature type="transmembrane region" description="Helical" evidence="5">
    <location>
        <begin position="161"/>
        <end position="184"/>
    </location>
</feature>
<feature type="transmembrane region" description="Helical" evidence="5">
    <location>
        <begin position="251"/>
        <end position="275"/>
    </location>
</feature>
<dbReference type="STRING" id="311410.LA5095_00134"/>
<accession>A0A0M6ZMV1</accession>
<dbReference type="Proteomes" id="UP000049983">
    <property type="component" value="Unassembled WGS sequence"/>
</dbReference>
<comment type="subcellular location">
    <subcellularLocation>
        <location evidence="1">Endomembrane system</location>
        <topology evidence="1">Multi-pass membrane protein</topology>
    </subcellularLocation>
</comment>
<dbReference type="EMBL" id="CXWC01000011">
    <property type="protein sequence ID" value="CTQ72541.1"/>
    <property type="molecule type" value="Genomic_DNA"/>
</dbReference>
<dbReference type="InterPro" id="IPR052964">
    <property type="entry name" value="Sporulation_signal_mat"/>
</dbReference>
<evidence type="ECO:0000256" key="2">
    <source>
        <dbReference type="ARBA" id="ARBA00022692"/>
    </source>
</evidence>
<dbReference type="AlphaFoldDB" id="A0A0M6ZMV1"/>
<feature type="transmembrane region" description="Helical" evidence="5">
    <location>
        <begin position="12"/>
        <end position="35"/>
    </location>
</feature>
<feature type="transmembrane region" description="Helical" evidence="5">
    <location>
        <begin position="77"/>
        <end position="98"/>
    </location>
</feature>
<keyword evidence="3 5" id="KW-1133">Transmembrane helix</keyword>
<gene>
    <name evidence="7" type="ORF">LA5096_03275</name>
</gene>
<protein>
    <submittedName>
        <fullName evidence="7">Antimicrobial peptide system protein, SdpB family</fullName>
    </submittedName>
</protein>
<dbReference type="GO" id="GO:0012505">
    <property type="term" value="C:endomembrane system"/>
    <property type="evidence" value="ECO:0007669"/>
    <property type="project" value="UniProtKB-SubCell"/>
</dbReference>
<organism evidence="7 8">
    <name type="scientific">Roseibium album</name>
    <dbReference type="NCBI Taxonomy" id="311410"/>
    <lineage>
        <taxon>Bacteria</taxon>
        <taxon>Pseudomonadati</taxon>
        <taxon>Pseudomonadota</taxon>
        <taxon>Alphaproteobacteria</taxon>
        <taxon>Hyphomicrobiales</taxon>
        <taxon>Stappiaceae</taxon>
        <taxon>Roseibium</taxon>
    </lineage>
</organism>
<dbReference type="SMART" id="SM00752">
    <property type="entry name" value="HTTM"/>
    <property type="match status" value="1"/>
</dbReference>
<name>A0A0M6ZMV1_9HYPH</name>
<feature type="transmembrane region" description="Helical" evidence="5">
    <location>
        <begin position="196"/>
        <end position="214"/>
    </location>
</feature>
<reference evidence="8" key="1">
    <citation type="submission" date="2015-07" db="EMBL/GenBank/DDBJ databases">
        <authorList>
            <person name="Rodrigo-Torres Lidia"/>
            <person name="Arahal R.David."/>
        </authorList>
    </citation>
    <scope>NUCLEOTIDE SEQUENCE [LARGE SCALE GENOMIC DNA]</scope>
    <source>
        <strain evidence="8">CECT 5096</strain>
    </source>
</reference>
<dbReference type="PANTHER" id="PTHR39535:SF2">
    <property type="entry name" value="HTTM DOMAIN-CONTAINING PROTEIN"/>
    <property type="match status" value="1"/>
</dbReference>
<evidence type="ECO:0000313" key="8">
    <source>
        <dbReference type="Proteomes" id="UP000049983"/>
    </source>
</evidence>
<proteinExistence type="predicted"/>
<feature type="transmembrane region" description="Helical" evidence="5">
    <location>
        <begin position="119"/>
        <end position="141"/>
    </location>
</feature>
<keyword evidence="2 5" id="KW-0812">Transmembrane</keyword>
<dbReference type="PANTHER" id="PTHR39535">
    <property type="entry name" value="SPORULATION-DELAYING PROTEIN SDPB"/>
    <property type="match status" value="1"/>
</dbReference>
<evidence type="ECO:0000256" key="5">
    <source>
        <dbReference type="SAM" id="Phobius"/>
    </source>
</evidence>
<feature type="domain" description="HTTM-like" evidence="6">
    <location>
        <begin position="14"/>
        <end position="288"/>
    </location>
</feature>
<evidence type="ECO:0000256" key="4">
    <source>
        <dbReference type="ARBA" id="ARBA00023136"/>
    </source>
</evidence>
<evidence type="ECO:0000313" key="7">
    <source>
        <dbReference type="EMBL" id="CTQ72541.1"/>
    </source>
</evidence>
<feature type="transmembrane region" description="Helical" evidence="5">
    <location>
        <begin position="226"/>
        <end position="244"/>
    </location>
</feature>
<evidence type="ECO:0000256" key="1">
    <source>
        <dbReference type="ARBA" id="ARBA00004127"/>
    </source>
</evidence>
<evidence type="ECO:0000256" key="3">
    <source>
        <dbReference type="ARBA" id="ARBA00022989"/>
    </source>
</evidence>
<keyword evidence="4 5" id="KW-0472">Membrane</keyword>
<dbReference type="InterPro" id="IPR011020">
    <property type="entry name" value="HTTM-like"/>
</dbReference>
<keyword evidence="8" id="KW-1185">Reference proteome</keyword>
<sequence length="598" mass="68134">MRLLTIRLASFRTIFGIDLRTLALFRVLLSLWILIDLSMRARDLAAHYTDFGVMPRAVQLDHLYAPSWSFHLANGSAWFQAMLFVLAGLVALCLLLGWRTRLMTALSWVLLLSLQNRNTFILSGEDNLALLLLFWAMFLPLGARYSLDAAVSRHKELAENAYFSVATTALLLQGMSMYFFSALLKTHPIWISEGTAVYYALQLDYLVTPFALWFRQFQGLLTGLTYYVYLLELIGPILIFSPIFHRTLRTLFMLAFVTMHLAFAVFLEIGFFPFISIIMNITFMPGWMWDKLAAALPKRTRQPVSIWFDRGCDFCEKTCNILRMILFLPSVPVKPAQEDPEIGAELEARTSWVLTVGEQRLFKFEALAKLVTVSPVFFPLGWFMGHSAFTAIGDHSYDWVGRNRTRLSRVTARCLPWRSAPPRFGWLTQIAAGASLVFITVQNVSTLPASGLTLPSAFVGARQALGLYQHWTMFAPYPEMTSPWPVIEGELSDGTMVDVYKGREGLADFEKPAAVSKTYENYRWRKFLSNVEDQSYEDVTQVLALNYARYLCRNWSARQNGSVSLTNFVIFFQIERTPRPGAAKEIETRTVWTHDCLG</sequence>